<name>A0A2W7MI11_9BACI</name>
<accession>A0A2W7MI11</accession>
<keyword evidence="2" id="KW-1185">Reference proteome</keyword>
<proteinExistence type="predicted"/>
<protein>
    <submittedName>
        <fullName evidence="1">Uncharacterized protein</fullName>
    </submittedName>
</protein>
<dbReference type="AlphaFoldDB" id="A0A2W7MI11"/>
<reference evidence="1 2" key="1">
    <citation type="submission" date="2018-06" db="EMBL/GenBank/DDBJ databases">
        <title>Genomic Encyclopedia of Type Strains, Phase IV (KMG-IV): sequencing the most valuable type-strain genomes for metagenomic binning, comparative biology and taxonomic classification.</title>
        <authorList>
            <person name="Goeker M."/>
        </authorList>
    </citation>
    <scope>NUCLEOTIDE SEQUENCE [LARGE SCALE GENOMIC DNA]</scope>
    <source>
        <strain evidence="1 2">DSM 5</strain>
    </source>
</reference>
<comment type="caution">
    <text evidence="1">The sequence shown here is derived from an EMBL/GenBank/DDBJ whole genome shotgun (WGS) entry which is preliminary data.</text>
</comment>
<gene>
    <name evidence="1" type="ORF">C7437_11230</name>
</gene>
<organism evidence="1 2">
    <name type="scientific">Psychrobacillus insolitus</name>
    <dbReference type="NCBI Taxonomy" id="1461"/>
    <lineage>
        <taxon>Bacteria</taxon>
        <taxon>Bacillati</taxon>
        <taxon>Bacillota</taxon>
        <taxon>Bacilli</taxon>
        <taxon>Bacillales</taxon>
        <taxon>Bacillaceae</taxon>
        <taxon>Psychrobacillus</taxon>
    </lineage>
</organism>
<dbReference type="EMBL" id="QKZI01000012">
    <property type="protein sequence ID" value="PZX02391.1"/>
    <property type="molecule type" value="Genomic_DNA"/>
</dbReference>
<dbReference type="Proteomes" id="UP000248646">
    <property type="component" value="Unassembled WGS sequence"/>
</dbReference>
<evidence type="ECO:0000313" key="1">
    <source>
        <dbReference type="EMBL" id="PZX02391.1"/>
    </source>
</evidence>
<sequence>MNDLMESSILNNCDLVELKKHVDEVVTYLSYTVQYNYLSWDELLEKRALSLS</sequence>
<evidence type="ECO:0000313" key="2">
    <source>
        <dbReference type="Proteomes" id="UP000248646"/>
    </source>
</evidence>